<dbReference type="EMBL" id="MRWQ01000004">
    <property type="protein sequence ID" value="OKL37478.1"/>
    <property type="molecule type" value="Genomic_DNA"/>
</dbReference>
<sequence>MENSIKKGIDNLDPVSMYTITAKLFTHVLASVTERFGDEGKSAMEAGVKRVTDEQILTLKKQMSNPEEEINEGVLFHFDRLLDDEKVEETFRAYEKAQNEVGQKAHTMYAMMAKVFANVAKCVVDQFGEAGQEVMMNGVGTFGEERGRDIARRAAAVGKPNTMENYLSNYDMGRSELFEYETLFHPTEIEQSFTKCAFAEQWKKDGMEDYGILYCHMIDPSIAKGYNPNFEVVHDQYVLKEGTCHFRFQMKEEV</sequence>
<dbReference type="Pfam" id="PF14196">
    <property type="entry name" value="ATC_hydrolase"/>
    <property type="match status" value="1"/>
</dbReference>
<evidence type="ECO:0000313" key="1">
    <source>
        <dbReference type="EMBL" id="OKL37478.1"/>
    </source>
</evidence>
<dbReference type="InterPro" id="IPR026002">
    <property type="entry name" value="ATC_hydrolase-like"/>
</dbReference>
<dbReference type="AlphaFoldDB" id="A0A1Q5P5N4"/>
<keyword evidence="2" id="KW-1185">Reference proteome</keyword>
<gene>
    <name evidence="1" type="ORF">BLL40_03985</name>
</gene>
<accession>A0A1Q5P5N4</accession>
<proteinExistence type="predicted"/>
<comment type="caution">
    <text evidence="1">The sequence shown here is derived from an EMBL/GenBank/DDBJ whole genome shotgun (WGS) entry which is preliminary data.</text>
</comment>
<dbReference type="Proteomes" id="UP000186524">
    <property type="component" value="Unassembled WGS sequence"/>
</dbReference>
<protein>
    <recommendedName>
        <fullName evidence="3">L-2-amino-thiazoline-4-carboxylic acid hydrolase</fullName>
    </recommendedName>
</protein>
<evidence type="ECO:0008006" key="3">
    <source>
        <dbReference type="Google" id="ProtNLM"/>
    </source>
</evidence>
<name>A0A1Q5P5N4_9BACI</name>
<reference evidence="1 2" key="1">
    <citation type="submission" date="2016-12" db="EMBL/GenBank/DDBJ databases">
        <title>Domibacillus sp. SAOS 44 whole genome sequencing.</title>
        <authorList>
            <person name="Verma A."/>
            <person name="Krishnamurthi S."/>
        </authorList>
    </citation>
    <scope>NUCLEOTIDE SEQUENCE [LARGE SCALE GENOMIC DNA]</scope>
    <source>
        <strain evidence="1 2">SAOS 44</strain>
    </source>
</reference>
<dbReference type="RefSeq" id="WP_073710631.1">
    <property type="nucleotide sequence ID" value="NZ_MRWQ01000004.1"/>
</dbReference>
<evidence type="ECO:0000313" key="2">
    <source>
        <dbReference type="Proteomes" id="UP000186524"/>
    </source>
</evidence>
<dbReference type="STRING" id="1714354.BLL40_03985"/>
<organism evidence="1 2">
    <name type="scientific">Domibacillus mangrovi</name>
    <dbReference type="NCBI Taxonomy" id="1714354"/>
    <lineage>
        <taxon>Bacteria</taxon>
        <taxon>Bacillati</taxon>
        <taxon>Bacillota</taxon>
        <taxon>Bacilli</taxon>
        <taxon>Bacillales</taxon>
        <taxon>Bacillaceae</taxon>
        <taxon>Domibacillus</taxon>
    </lineage>
</organism>